<comment type="similarity">
    <text evidence="1">Belongs to the ATP-dependent AMP-binding enzyme family.</text>
</comment>
<reference evidence="5 6" key="1">
    <citation type="submission" date="2018-05" db="EMBL/GenBank/DDBJ databases">
        <title>Genomic Encyclopedia of Type Strains, Phase IV (KMG-IV): sequencing the most valuable type-strain genomes for metagenomic binning, comparative biology and taxonomic classification.</title>
        <authorList>
            <person name="Goeker M."/>
        </authorList>
    </citation>
    <scope>NUCLEOTIDE SEQUENCE [LARGE SCALE GENOMIC DNA]</scope>
    <source>
        <strain evidence="5 6">DSM 28556</strain>
    </source>
</reference>
<evidence type="ECO:0000259" key="3">
    <source>
        <dbReference type="Pfam" id="PF00501"/>
    </source>
</evidence>
<dbReference type="NCBIfam" id="NF006182">
    <property type="entry name" value="PRK08316.1"/>
    <property type="match status" value="1"/>
</dbReference>
<dbReference type="SUPFAM" id="SSF56801">
    <property type="entry name" value="Acetyl-CoA synthetase-like"/>
    <property type="match status" value="1"/>
</dbReference>
<evidence type="ECO:0000259" key="4">
    <source>
        <dbReference type="Pfam" id="PF13193"/>
    </source>
</evidence>
<dbReference type="Pfam" id="PF13193">
    <property type="entry name" value="AMP-binding_C"/>
    <property type="match status" value="1"/>
</dbReference>
<feature type="domain" description="AMP-dependent synthetase/ligase" evidence="3">
    <location>
        <begin position="25"/>
        <end position="388"/>
    </location>
</feature>
<dbReference type="AlphaFoldDB" id="A0A2V3VUE9"/>
<dbReference type="PROSITE" id="PS00455">
    <property type="entry name" value="AMP_BINDING"/>
    <property type="match status" value="1"/>
</dbReference>
<dbReference type="Gene3D" id="3.30.300.30">
    <property type="match status" value="1"/>
</dbReference>
<dbReference type="InterPro" id="IPR042099">
    <property type="entry name" value="ANL_N_sf"/>
</dbReference>
<dbReference type="Gene3D" id="3.40.50.12780">
    <property type="entry name" value="N-terminal domain of ligase-like"/>
    <property type="match status" value="1"/>
</dbReference>
<keyword evidence="2" id="KW-0436">Ligase</keyword>
<evidence type="ECO:0000313" key="6">
    <source>
        <dbReference type="Proteomes" id="UP000247978"/>
    </source>
</evidence>
<dbReference type="InterPro" id="IPR025110">
    <property type="entry name" value="AMP-bd_C"/>
</dbReference>
<dbReference type="PANTHER" id="PTHR43201">
    <property type="entry name" value="ACYL-COA SYNTHETASE"/>
    <property type="match status" value="1"/>
</dbReference>
<gene>
    <name evidence="5" type="ORF">DFR56_115108</name>
</gene>
<dbReference type="InterPro" id="IPR000873">
    <property type="entry name" value="AMP-dep_synth/lig_dom"/>
</dbReference>
<dbReference type="Proteomes" id="UP000247978">
    <property type="component" value="Unassembled WGS sequence"/>
</dbReference>
<dbReference type="CDD" id="cd17631">
    <property type="entry name" value="FACL_FadD13-like"/>
    <property type="match status" value="1"/>
</dbReference>
<dbReference type="EMBL" id="QJJQ01000015">
    <property type="protein sequence ID" value="PXW83635.1"/>
    <property type="molecule type" value="Genomic_DNA"/>
</dbReference>
<dbReference type="GO" id="GO:0031956">
    <property type="term" value="F:medium-chain fatty acid-CoA ligase activity"/>
    <property type="evidence" value="ECO:0007669"/>
    <property type="project" value="TreeGrafter"/>
</dbReference>
<dbReference type="InterPro" id="IPR020845">
    <property type="entry name" value="AMP-binding_CS"/>
</dbReference>
<dbReference type="PANTHER" id="PTHR43201:SF5">
    <property type="entry name" value="MEDIUM-CHAIN ACYL-COA LIGASE ACSF2, MITOCHONDRIAL"/>
    <property type="match status" value="1"/>
</dbReference>
<evidence type="ECO:0000313" key="5">
    <source>
        <dbReference type="EMBL" id="PXW83635.1"/>
    </source>
</evidence>
<name>A0A2V3VUE9_9BACI</name>
<dbReference type="GO" id="GO:0006631">
    <property type="term" value="P:fatty acid metabolic process"/>
    <property type="evidence" value="ECO:0007669"/>
    <property type="project" value="TreeGrafter"/>
</dbReference>
<protein>
    <submittedName>
        <fullName evidence="5">Fatty-acyl-CoA synthase</fullName>
    </submittedName>
</protein>
<dbReference type="NCBIfam" id="NF004837">
    <property type="entry name" value="PRK06187.1"/>
    <property type="match status" value="1"/>
</dbReference>
<dbReference type="InterPro" id="IPR045851">
    <property type="entry name" value="AMP-bd_C_sf"/>
</dbReference>
<keyword evidence="6" id="KW-1185">Reference proteome</keyword>
<sequence length="528" mass="59382">MNIQREQIAKMINRVRRNTLGDLLTRTVLRKPHKIALTYKQRTVTYEQLDQLVNQTAHGFMKRGIKKGDMIALLSKNSLDFVIVQFAIARIGAVLIPINYMLTEKDIRYIIHHASVSGLLAPKEFASTLEHAAEGVDIRHRYLLECEDNLTIGDWIPLSNVQQNERMDPIEMDLQDDDLAHVLYTSGTESAPKGVMLSHKSIISEYVSCVIDGNMGAEDVLVHALPFYHSAQLHVFLGPSIYVGASGIILDEASPTVILETIERHKATQLFAPPTVWIAMLRHAGFDSFDVSTLQKCYYGAAIMPREILRELANRLPNARFWNFYGQTEVAPLATALQPEDQLRKLGSAGVPTLHVETKIVDDQDIEVPRGEIGEIVHRTPHAMLGYLNDPEKTAEAFKNGWFHSGDLGVMDDEGYITIIDRKKDIINTGGVNVSSREVEEVIYQMKEVAEVAVIGLPDEYWIEAITAIVVLKEGEHVTTEELIEFCKSELSTFKSPKYVHFTDGLPKNPSGKVLKRDLRKLYEQKSL</sequence>
<proteinExistence type="inferred from homology"/>
<dbReference type="FunFam" id="3.30.300.30:FF:000008">
    <property type="entry name" value="2,3-dihydroxybenzoate-AMP ligase"/>
    <property type="match status" value="1"/>
</dbReference>
<accession>A0A2V3VUE9</accession>
<comment type="caution">
    <text evidence="5">The sequence shown here is derived from an EMBL/GenBank/DDBJ whole genome shotgun (WGS) entry which is preliminary data.</text>
</comment>
<organism evidence="5 6">
    <name type="scientific">Pseudogracilibacillus auburnensis</name>
    <dbReference type="NCBI Taxonomy" id="1494959"/>
    <lineage>
        <taxon>Bacteria</taxon>
        <taxon>Bacillati</taxon>
        <taxon>Bacillota</taxon>
        <taxon>Bacilli</taxon>
        <taxon>Bacillales</taxon>
        <taxon>Bacillaceae</taxon>
        <taxon>Pseudogracilibacillus</taxon>
    </lineage>
</organism>
<evidence type="ECO:0000256" key="2">
    <source>
        <dbReference type="ARBA" id="ARBA00022598"/>
    </source>
</evidence>
<dbReference type="RefSeq" id="WP_244916574.1">
    <property type="nucleotide sequence ID" value="NZ_JBHUHB010000001.1"/>
</dbReference>
<feature type="domain" description="AMP-binding enzyme C-terminal" evidence="4">
    <location>
        <begin position="438"/>
        <end position="513"/>
    </location>
</feature>
<dbReference type="Pfam" id="PF00501">
    <property type="entry name" value="AMP-binding"/>
    <property type="match status" value="1"/>
</dbReference>
<evidence type="ECO:0000256" key="1">
    <source>
        <dbReference type="ARBA" id="ARBA00006432"/>
    </source>
</evidence>